<name>A0A0T5NSZ4_9RHOB</name>
<comment type="similarity">
    <text evidence="1">Belongs to the short-chain dehydrogenases/reductases (SDR) family.</text>
</comment>
<reference evidence="2 3" key="1">
    <citation type="submission" date="2015-04" db="EMBL/GenBank/DDBJ databases">
        <title>The draft genome sequence of Roseovarius sp.R12b.</title>
        <authorList>
            <person name="Li G."/>
            <person name="Lai Q."/>
            <person name="Shao Z."/>
            <person name="Yan P."/>
        </authorList>
    </citation>
    <scope>NUCLEOTIDE SEQUENCE [LARGE SCALE GENOMIC DNA]</scope>
    <source>
        <strain evidence="2 3">R12B</strain>
    </source>
</reference>
<protein>
    <recommendedName>
        <fullName evidence="4">3-oxoacyl-ACP reductase</fullName>
    </recommendedName>
</protein>
<dbReference type="AlphaFoldDB" id="A0A0T5NSZ4"/>
<gene>
    <name evidence="2" type="ORF">XM53_14865</name>
</gene>
<evidence type="ECO:0000313" key="2">
    <source>
        <dbReference type="EMBL" id="KRS11759.1"/>
    </source>
</evidence>
<dbReference type="InterPro" id="IPR050259">
    <property type="entry name" value="SDR"/>
</dbReference>
<accession>A0A0T5NSZ4</accession>
<sequence length="158" mass="16726">MACRHDRKEQTALTKRTAIITGGLAGIGLATARLLHQAGHTVAIGARRGDDTSLQDMARDTVGAHVFVAPLDVRQRGSVTAFCTSVKNQFGTPQILVNAAGVTRHQTVSDHDLDAWDDVIETNLTGTFLIIHALLPDMMASGWGRIVNIASTAASSAV</sequence>
<dbReference type="STRING" id="1641875.XM53_14865"/>
<dbReference type="PANTHER" id="PTHR42879:SF2">
    <property type="entry name" value="3-OXOACYL-[ACYL-CARRIER-PROTEIN] REDUCTASE FABG"/>
    <property type="match status" value="1"/>
</dbReference>
<dbReference type="Proteomes" id="UP000051295">
    <property type="component" value="Unassembled WGS sequence"/>
</dbReference>
<dbReference type="InterPro" id="IPR036291">
    <property type="entry name" value="NAD(P)-bd_dom_sf"/>
</dbReference>
<dbReference type="EMBL" id="LAXJ01000017">
    <property type="protein sequence ID" value="KRS11759.1"/>
    <property type="molecule type" value="Genomic_DNA"/>
</dbReference>
<dbReference type="PANTHER" id="PTHR42879">
    <property type="entry name" value="3-OXOACYL-(ACYL-CARRIER-PROTEIN) REDUCTASE"/>
    <property type="match status" value="1"/>
</dbReference>
<proteinExistence type="inferred from homology"/>
<comment type="caution">
    <text evidence="2">The sequence shown here is derived from an EMBL/GenBank/DDBJ whole genome shotgun (WGS) entry which is preliminary data.</text>
</comment>
<dbReference type="SUPFAM" id="SSF51735">
    <property type="entry name" value="NAD(P)-binding Rossmann-fold domains"/>
    <property type="match status" value="1"/>
</dbReference>
<feature type="non-terminal residue" evidence="2">
    <location>
        <position position="158"/>
    </location>
</feature>
<evidence type="ECO:0000313" key="3">
    <source>
        <dbReference type="Proteomes" id="UP000051295"/>
    </source>
</evidence>
<dbReference type="Pfam" id="PF00106">
    <property type="entry name" value="adh_short"/>
    <property type="match status" value="1"/>
</dbReference>
<keyword evidence="3" id="KW-1185">Reference proteome</keyword>
<evidence type="ECO:0000256" key="1">
    <source>
        <dbReference type="ARBA" id="ARBA00006484"/>
    </source>
</evidence>
<evidence type="ECO:0008006" key="4">
    <source>
        <dbReference type="Google" id="ProtNLM"/>
    </source>
</evidence>
<dbReference type="InterPro" id="IPR002347">
    <property type="entry name" value="SDR_fam"/>
</dbReference>
<dbReference type="Gene3D" id="3.40.50.720">
    <property type="entry name" value="NAD(P)-binding Rossmann-like Domain"/>
    <property type="match status" value="1"/>
</dbReference>
<dbReference type="PRINTS" id="PR00081">
    <property type="entry name" value="GDHRDH"/>
</dbReference>
<organism evidence="2 3">
    <name type="scientific">Roseovarius atlanticus</name>
    <dbReference type="NCBI Taxonomy" id="1641875"/>
    <lineage>
        <taxon>Bacteria</taxon>
        <taxon>Pseudomonadati</taxon>
        <taxon>Pseudomonadota</taxon>
        <taxon>Alphaproteobacteria</taxon>
        <taxon>Rhodobacterales</taxon>
        <taxon>Roseobacteraceae</taxon>
        <taxon>Roseovarius</taxon>
    </lineage>
</organism>